<accession>A0A510DZ96</accession>
<keyword evidence="4 7" id="KW-0812">Transmembrane</keyword>
<proteinExistence type="predicted"/>
<feature type="transmembrane region" description="Helical" evidence="7">
    <location>
        <begin position="258"/>
        <end position="280"/>
    </location>
</feature>
<dbReference type="Gene3D" id="1.20.1250.20">
    <property type="entry name" value="MFS general substrate transporter like domains"/>
    <property type="match status" value="2"/>
</dbReference>
<evidence type="ECO:0000259" key="8">
    <source>
        <dbReference type="PROSITE" id="PS50850"/>
    </source>
</evidence>
<keyword evidence="3" id="KW-1003">Cell membrane</keyword>
<feature type="transmembrane region" description="Helical" evidence="7">
    <location>
        <begin position="7"/>
        <end position="29"/>
    </location>
</feature>
<sequence>MQDLNKLAIIGSARALGTSIVWPFIGFALLSVYHFSLAFISLFYLLQGIVSILAYIVSGFFTDFLGRTKTMLTFSFLSSVSLLSAYFIPVSFYITLAVLLQTFFNSGYNVANTSLVGDIRKKDISSLIRAFSRLRVGINIGWALGPTVGGFVFSLYGFKPLLLISALISLFPAFFIKSLPDLKTKIEFSLKVEKNFVKFLIPSFFTFVLMGQLGFSYLTYYASVLKFSTFQVGILFMINGLLIALIQDLIGRKIEPRHIVYGMLIYFISYFSISLVTNFIEAALDMIAITIAEMVVAPLSQALASSFSDDSSRGRTMGIYGTVTSLGRVSGSSIAALIMDDFLYRPIAFWGIISSFGLISSILYLVIGNKAIFSSRK</sequence>
<dbReference type="PANTHER" id="PTHR23517">
    <property type="entry name" value="RESISTANCE PROTEIN MDTM, PUTATIVE-RELATED-RELATED"/>
    <property type="match status" value="1"/>
</dbReference>
<dbReference type="PROSITE" id="PS50850">
    <property type="entry name" value="MFS"/>
    <property type="match status" value="1"/>
</dbReference>
<evidence type="ECO:0000256" key="1">
    <source>
        <dbReference type="ARBA" id="ARBA00004651"/>
    </source>
</evidence>
<keyword evidence="5 7" id="KW-1133">Transmembrane helix</keyword>
<comment type="subcellular location">
    <subcellularLocation>
        <location evidence="1">Cell membrane</location>
        <topology evidence="1">Multi-pass membrane protein</topology>
    </subcellularLocation>
</comment>
<feature type="transmembrane region" description="Helical" evidence="7">
    <location>
        <begin position="162"/>
        <end position="179"/>
    </location>
</feature>
<dbReference type="AlphaFoldDB" id="A0A510DZ96"/>
<dbReference type="PANTHER" id="PTHR23517:SF14">
    <property type="entry name" value="PUTATIVE-RELATED"/>
    <property type="match status" value="1"/>
</dbReference>
<name>A0A510DZ96_9CREN</name>
<organism evidence="9 10">
    <name type="scientific">Sulfuracidifex tepidarius</name>
    <dbReference type="NCBI Taxonomy" id="1294262"/>
    <lineage>
        <taxon>Archaea</taxon>
        <taxon>Thermoproteota</taxon>
        <taxon>Thermoprotei</taxon>
        <taxon>Sulfolobales</taxon>
        <taxon>Sulfolobaceae</taxon>
        <taxon>Sulfuracidifex</taxon>
    </lineage>
</organism>
<feature type="domain" description="Major facilitator superfamily (MFS) profile" evidence="8">
    <location>
        <begin position="161"/>
        <end position="377"/>
    </location>
</feature>
<evidence type="ECO:0000256" key="4">
    <source>
        <dbReference type="ARBA" id="ARBA00022692"/>
    </source>
</evidence>
<evidence type="ECO:0000256" key="6">
    <source>
        <dbReference type="ARBA" id="ARBA00023136"/>
    </source>
</evidence>
<feature type="transmembrane region" description="Helical" evidence="7">
    <location>
        <begin position="199"/>
        <end position="221"/>
    </location>
</feature>
<protein>
    <recommendedName>
        <fullName evidence="8">Major facilitator superfamily (MFS) profile domain-containing protein</fullName>
    </recommendedName>
</protein>
<dbReference type="RefSeq" id="WP_149564550.1">
    <property type="nucleotide sequence ID" value="NZ_AP018930.1"/>
</dbReference>
<dbReference type="InterPro" id="IPR020846">
    <property type="entry name" value="MFS_dom"/>
</dbReference>
<dbReference type="EMBL" id="AP018930">
    <property type="protein sequence ID" value="BBG25561.1"/>
    <property type="molecule type" value="Genomic_DNA"/>
</dbReference>
<dbReference type="InterPro" id="IPR036259">
    <property type="entry name" value="MFS_trans_sf"/>
</dbReference>
<evidence type="ECO:0000313" key="9">
    <source>
        <dbReference type="EMBL" id="BBG25561.1"/>
    </source>
</evidence>
<reference evidence="10" key="1">
    <citation type="submission" date="2018-09" db="EMBL/GenBank/DDBJ databases">
        <title>Complete Genome Sequencing of Sulfolobus sp. JCM 16834.</title>
        <authorList>
            <person name="Kato S."/>
            <person name="Itoh T."/>
            <person name="Ohkuma M."/>
        </authorList>
    </citation>
    <scope>NUCLEOTIDE SEQUENCE [LARGE SCALE GENOMIC DNA]</scope>
    <source>
        <strain evidence="10">IC-007</strain>
    </source>
</reference>
<keyword evidence="2" id="KW-0813">Transport</keyword>
<dbReference type="InterPro" id="IPR050171">
    <property type="entry name" value="MFS_Transporters"/>
</dbReference>
<dbReference type="GO" id="GO:0005886">
    <property type="term" value="C:plasma membrane"/>
    <property type="evidence" value="ECO:0007669"/>
    <property type="project" value="UniProtKB-SubCell"/>
</dbReference>
<dbReference type="Pfam" id="PF07690">
    <property type="entry name" value="MFS_1"/>
    <property type="match status" value="1"/>
</dbReference>
<evidence type="ECO:0000256" key="7">
    <source>
        <dbReference type="SAM" id="Phobius"/>
    </source>
</evidence>
<feature type="transmembrane region" description="Helical" evidence="7">
    <location>
        <begin position="35"/>
        <end position="58"/>
    </location>
</feature>
<gene>
    <name evidence="9" type="ORF">IC007_0066</name>
</gene>
<dbReference type="Proteomes" id="UP000325030">
    <property type="component" value="Chromosome"/>
</dbReference>
<evidence type="ECO:0000256" key="2">
    <source>
        <dbReference type="ARBA" id="ARBA00022448"/>
    </source>
</evidence>
<feature type="transmembrane region" description="Helical" evidence="7">
    <location>
        <begin position="344"/>
        <end position="367"/>
    </location>
</feature>
<evidence type="ECO:0000256" key="3">
    <source>
        <dbReference type="ARBA" id="ARBA00022475"/>
    </source>
</evidence>
<evidence type="ECO:0000313" key="10">
    <source>
        <dbReference type="Proteomes" id="UP000325030"/>
    </source>
</evidence>
<dbReference type="GO" id="GO:0022857">
    <property type="term" value="F:transmembrane transporter activity"/>
    <property type="evidence" value="ECO:0007669"/>
    <property type="project" value="InterPro"/>
</dbReference>
<dbReference type="GeneID" id="41716590"/>
<dbReference type="SUPFAM" id="SSF103473">
    <property type="entry name" value="MFS general substrate transporter"/>
    <property type="match status" value="1"/>
</dbReference>
<keyword evidence="6 7" id="KW-0472">Membrane</keyword>
<dbReference type="InterPro" id="IPR011701">
    <property type="entry name" value="MFS"/>
</dbReference>
<evidence type="ECO:0000256" key="5">
    <source>
        <dbReference type="ARBA" id="ARBA00022989"/>
    </source>
</evidence>
<feature type="transmembrane region" description="Helical" evidence="7">
    <location>
        <begin position="227"/>
        <end position="246"/>
    </location>
</feature>